<dbReference type="InterPro" id="IPR008395">
    <property type="entry name" value="Agenet-like_dom"/>
</dbReference>
<keyword evidence="8" id="KW-0810">Translation regulation</keyword>
<feature type="compositionally biased region" description="Low complexity" evidence="15">
    <location>
        <begin position="466"/>
        <end position="475"/>
    </location>
</feature>
<evidence type="ECO:0000256" key="12">
    <source>
        <dbReference type="ARBA" id="ARBA00023273"/>
    </source>
</evidence>
<dbReference type="InterPro" id="IPR004087">
    <property type="entry name" value="KH_dom"/>
</dbReference>
<feature type="compositionally biased region" description="Polar residues" evidence="15">
    <location>
        <begin position="602"/>
        <end position="614"/>
    </location>
</feature>
<dbReference type="CDD" id="cd22426">
    <property type="entry name" value="KH_I_FMR1_FXR_rpt2"/>
    <property type="match status" value="1"/>
</dbReference>
<dbReference type="GO" id="GO:0010494">
    <property type="term" value="C:cytoplasmic stress granule"/>
    <property type="evidence" value="ECO:0007669"/>
    <property type="project" value="UniProtKB-SubCell"/>
</dbReference>
<evidence type="ECO:0000256" key="11">
    <source>
        <dbReference type="ARBA" id="ARBA00023018"/>
    </source>
</evidence>
<sequence length="658" mass="74078">MEDLAVEVRGENGAWYKAFVTDVHEDEISVAFENDWQPETKFLFSRSRLPLKDSKGPFTFVENQEIEVYSKANEQEAFGWWKAVIKMIRGDFHVVEYVGWEMSYSEIVPGDRIRPSNTNSPLTKANFSKFEIEVPEELREYAKRDGVHKEFQKAIEAAVCRYVPEKGILSVMSRHESSRKRAGLLQDMHFRNLTQKVVLLKRTEEAAKQLECTRTHSSGGFTEEFTVREDLMGLAIGAHGANIQQARKIDGITNIDLLENSCTFRIHGEIEESVRKARGMLEYGEESIQVPRFLVGKVIGKNGRVIQEIVDKSNVVRVKIEGDNEPNPTHPREDGLVPFVFVGTMDSIANAKVLLEYHLAHLKEVEQLRMEKLEIDQQLRSIHNSNLTSAPVFPPPRRVDRFFHFIFYDLKKNNFTTMVYFRGYSAEPEGGGNRDRGSLTRGRGRGGRGAPVSSGRFGERFHVERSGIASSVRGRGAARGRGERPERTDRVERNEHAERGDRDSAFRGRSRGFRRGFGDRVLDSERRVEEESAPDSQDLSSAASLDRDSGSSNEESGPGRRQRRRRPRKVDSETNGRPNILDNSSSGSRLHSALSSKEGTPAETTTKNASQAGSLHTAAASGPPHSRDQRNRYDKPSGSRKPITDPKAHEEPVNGTTA</sequence>
<evidence type="ECO:0000256" key="14">
    <source>
        <dbReference type="ARBA" id="ARBA00034103"/>
    </source>
</evidence>
<dbReference type="SMART" id="SM00322">
    <property type="entry name" value="KH"/>
    <property type="match status" value="2"/>
</dbReference>
<dbReference type="InterPro" id="IPR022034">
    <property type="entry name" value="FMR1-like_C_core"/>
</dbReference>
<dbReference type="Gene3D" id="2.30.30.140">
    <property type="match status" value="2"/>
</dbReference>
<dbReference type="EMBL" id="GDIQ01017979">
    <property type="protein sequence ID" value="JAN76758.1"/>
    <property type="molecule type" value="Transcribed_RNA"/>
</dbReference>
<feature type="compositionally biased region" description="Low complexity" evidence="15">
    <location>
        <begin position="534"/>
        <end position="544"/>
    </location>
</feature>
<dbReference type="InterPro" id="IPR040472">
    <property type="entry name" value="FMRP_KH0"/>
</dbReference>
<comment type="subcellular location">
    <subcellularLocation>
        <location evidence="3">Cell projection</location>
        <location evidence="3">Neuron projection</location>
    </subcellularLocation>
    <subcellularLocation>
        <location evidence="1">Cytoplasm</location>
        <location evidence="1">Stress granule</location>
    </subcellularLocation>
    <subcellularLocation>
        <location evidence="2">Perikaryon</location>
    </subcellularLocation>
    <subcellularLocation>
        <location evidence="14">Synapse</location>
    </subcellularLocation>
</comment>
<evidence type="ECO:0000256" key="8">
    <source>
        <dbReference type="ARBA" id="ARBA00022845"/>
    </source>
</evidence>
<keyword evidence="6" id="KW-0678">Repressor</keyword>
<dbReference type="Gene3D" id="3.30.1370.10">
    <property type="entry name" value="K Homology domain, type 1"/>
    <property type="match status" value="2"/>
</dbReference>
<evidence type="ECO:0000256" key="9">
    <source>
        <dbReference type="ARBA" id="ARBA00022884"/>
    </source>
</evidence>
<dbReference type="InterPro" id="IPR004088">
    <property type="entry name" value="KH_dom_type_1"/>
</dbReference>
<dbReference type="Pfam" id="PF18336">
    <property type="entry name" value="Tudor_FRX1"/>
    <property type="match status" value="1"/>
</dbReference>
<dbReference type="AlphaFoldDB" id="A0A0P5US71"/>
<evidence type="ECO:0000256" key="7">
    <source>
        <dbReference type="ARBA" id="ARBA00022737"/>
    </source>
</evidence>
<dbReference type="PROSITE" id="PS50084">
    <property type="entry name" value="KH_TYPE_1"/>
    <property type="match status" value="2"/>
</dbReference>
<dbReference type="Pfam" id="PF12235">
    <property type="entry name" value="FXMRP1_C_core"/>
    <property type="match status" value="1"/>
</dbReference>
<keyword evidence="10" id="KW-0524">Neurogenesis</keyword>
<dbReference type="Pfam" id="PF17904">
    <property type="entry name" value="KH_9"/>
    <property type="match status" value="1"/>
</dbReference>
<dbReference type="GO" id="GO:0099577">
    <property type="term" value="P:regulation of translation at presynapse, modulating synaptic transmission"/>
    <property type="evidence" value="ECO:0007669"/>
    <property type="project" value="TreeGrafter"/>
</dbReference>
<keyword evidence="7" id="KW-0677">Repeat</keyword>
<feature type="compositionally biased region" description="Basic and acidic residues" evidence="15">
    <location>
        <begin position="480"/>
        <end position="506"/>
    </location>
</feature>
<feature type="compositionally biased region" description="Low complexity" evidence="15">
    <location>
        <begin position="584"/>
        <end position="596"/>
    </location>
</feature>
<evidence type="ECO:0000256" key="6">
    <source>
        <dbReference type="ARBA" id="ARBA00022491"/>
    </source>
</evidence>
<dbReference type="GO" id="GO:0048170">
    <property type="term" value="P:positive regulation of long-term neuronal synaptic plasticity"/>
    <property type="evidence" value="ECO:0007669"/>
    <property type="project" value="TreeGrafter"/>
</dbReference>
<evidence type="ECO:0000256" key="15">
    <source>
        <dbReference type="SAM" id="MobiDB-lite"/>
    </source>
</evidence>
<feature type="compositionally biased region" description="Basic and acidic residues" evidence="15">
    <location>
        <begin position="516"/>
        <end position="530"/>
    </location>
</feature>
<evidence type="ECO:0000256" key="1">
    <source>
        <dbReference type="ARBA" id="ARBA00004210"/>
    </source>
</evidence>
<dbReference type="OrthoDB" id="6252957at2759"/>
<evidence type="ECO:0000256" key="2">
    <source>
        <dbReference type="ARBA" id="ARBA00004484"/>
    </source>
</evidence>
<dbReference type="GO" id="GO:0043204">
    <property type="term" value="C:perikaryon"/>
    <property type="evidence" value="ECO:0007669"/>
    <property type="project" value="UniProtKB-SubCell"/>
</dbReference>
<dbReference type="PROSITE" id="PS51641">
    <property type="entry name" value="AGENET_LIKE"/>
    <property type="match status" value="2"/>
</dbReference>
<comment type="similarity">
    <text evidence="4">Belongs to the FMR1 family.</text>
</comment>
<dbReference type="InterPro" id="IPR041560">
    <property type="entry name" value="Tudor_FRM1"/>
</dbReference>
<keyword evidence="12" id="KW-0966">Cell projection</keyword>
<dbReference type="PANTHER" id="PTHR10603">
    <property type="entry name" value="FRAGILE X MENTAL RETARDATION SYNDROME-RELATED PROTEIN"/>
    <property type="match status" value="1"/>
</dbReference>
<dbReference type="FunFam" id="3.30.1370.10:FF:000054">
    <property type="entry name" value="Fragile X mental retardation protein 1"/>
    <property type="match status" value="1"/>
</dbReference>
<protein>
    <submittedName>
        <fullName evidence="16">Fragile X mental retardation syndrome-related protein</fullName>
    </submittedName>
</protein>
<dbReference type="SUPFAM" id="SSF54791">
    <property type="entry name" value="Eukaryotic type KH-domain (KH-domain type I)"/>
    <property type="match status" value="2"/>
</dbReference>
<dbReference type="GO" id="GO:0005634">
    <property type="term" value="C:nucleus"/>
    <property type="evidence" value="ECO:0007669"/>
    <property type="project" value="TreeGrafter"/>
</dbReference>
<dbReference type="GO" id="GO:0045182">
    <property type="term" value="F:translation regulator activity"/>
    <property type="evidence" value="ECO:0007669"/>
    <property type="project" value="TreeGrafter"/>
</dbReference>
<dbReference type="GO" id="GO:0007399">
    <property type="term" value="P:nervous system development"/>
    <property type="evidence" value="ECO:0007669"/>
    <property type="project" value="UniProtKB-KW"/>
</dbReference>
<dbReference type="GO" id="GO:0098793">
    <property type="term" value="C:presynapse"/>
    <property type="evidence" value="ECO:0007669"/>
    <property type="project" value="GOC"/>
</dbReference>
<dbReference type="CDD" id="cd20402">
    <property type="entry name" value="Tudor_Agenet_FMRP-like_rpt1"/>
    <property type="match status" value="1"/>
</dbReference>
<keyword evidence="5" id="KW-0963">Cytoplasm</keyword>
<accession>A0A0P5US71</accession>
<keyword evidence="13" id="KW-0687">Ribonucleoprotein</keyword>
<name>A0A0P5US71_9CRUS</name>
<dbReference type="PANTHER" id="PTHR10603:SF7">
    <property type="entry name" value="FRAGILE X MESSENGER RIBONUCLEOPROTEIN 1 HOMOLOG"/>
    <property type="match status" value="1"/>
</dbReference>
<keyword evidence="9" id="KW-0694">RNA-binding</keyword>
<proteinExistence type="inferred from homology"/>
<evidence type="ECO:0000256" key="5">
    <source>
        <dbReference type="ARBA" id="ARBA00022490"/>
    </source>
</evidence>
<dbReference type="CDD" id="cd22427">
    <property type="entry name" value="KH_I_FMR1_FXR_rpt3"/>
    <property type="match status" value="1"/>
</dbReference>
<dbReference type="GO" id="GO:0043488">
    <property type="term" value="P:regulation of mRNA stability"/>
    <property type="evidence" value="ECO:0007669"/>
    <property type="project" value="TreeGrafter"/>
</dbReference>
<dbReference type="GO" id="GO:1990904">
    <property type="term" value="C:ribonucleoprotein complex"/>
    <property type="evidence" value="ECO:0007669"/>
    <property type="project" value="UniProtKB-KW"/>
</dbReference>
<feature type="compositionally biased region" description="Basic and acidic residues" evidence="15">
    <location>
        <begin position="625"/>
        <end position="652"/>
    </location>
</feature>
<dbReference type="GO" id="GO:0048513">
    <property type="term" value="P:animal organ development"/>
    <property type="evidence" value="ECO:0007669"/>
    <property type="project" value="TreeGrafter"/>
</dbReference>
<dbReference type="GO" id="GO:0045727">
    <property type="term" value="P:positive regulation of translation"/>
    <property type="evidence" value="ECO:0007669"/>
    <property type="project" value="TreeGrafter"/>
</dbReference>
<reference evidence="16" key="1">
    <citation type="submission" date="2015-10" db="EMBL/GenBank/DDBJ databases">
        <title>EvidentialGene: Evidence-directed Construction of Complete mRNA Transcriptomes without Genomes.</title>
        <authorList>
            <person name="Gilbert D.G."/>
        </authorList>
    </citation>
    <scope>NUCLEOTIDE SEQUENCE</scope>
</reference>
<organism evidence="16">
    <name type="scientific">Daphnia magna</name>
    <dbReference type="NCBI Taxonomy" id="35525"/>
    <lineage>
        <taxon>Eukaryota</taxon>
        <taxon>Metazoa</taxon>
        <taxon>Ecdysozoa</taxon>
        <taxon>Arthropoda</taxon>
        <taxon>Crustacea</taxon>
        <taxon>Branchiopoda</taxon>
        <taxon>Diplostraca</taxon>
        <taxon>Cladocera</taxon>
        <taxon>Anomopoda</taxon>
        <taxon>Daphniidae</taxon>
        <taxon>Daphnia</taxon>
    </lineage>
</organism>
<dbReference type="InterPro" id="IPR036612">
    <property type="entry name" value="KH_dom_type_1_sf"/>
</dbReference>
<keyword evidence="11" id="KW-0770">Synapse</keyword>
<dbReference type="FunFam" id="3.30.1370.10:FF:000004">
    <property type="entry name" value="Fragile X mental retardation 1, isoform CRA_e"/>
    <property type="match status" value="1"/>
</dbReference>
<dbReference type="GO" id="GO:0003730">
    <property type="term" value="F:mRNA 3'-UTR binding"/>
    <property type="evidence" value="ECO:0007669"/>
    <property type="project" value="TreeGrafter"/>
</dbReference>
<dbReference type="GO" id="GO:0043005">
    <property type="term" value="C:neuron projection"/>
    <property type="evidence" value="ECO:0007669"/>
    <property type="project" value="UniProtKB-SubCell"/>
</dbReference>
<dbReference type="Pfam" id="PF05641">
    <property type="entry name" value="Agenet"/>
    <property type="match status" value="1"/>
</dbReference>
<dbReference type="FunFam" id="2.30.30.140:FF:000002">
    <property type="entry name" value="Fragile X mental retardation 1, isoform CRA_e"/>
    <property type="match status" value="1"/>
</dbReference>
<dbReference type="InterPro" id="IPR040148">
    <property type="entry name" value="FMR1"/>
</dbReference>
<feature type="region of interest" description="Disordered" evidence="15">
    <location>
        <begin position="426"/>
        <end position="658"/>
    </location>
</feature>
<evidence type="ECO:0000256" key="13">
    <source>
        <dbReference type="ARBA" id="ARBA00023274"/>
    </source>
</evidence>
<evidence type="ECO:0000256" key="4">
    <source>
        <dbReference type="ARBA" id="ARBA00006633"/>
    </source>
</evidence>
<evidence type="ECO:0000256" key="3">
    <source>
        <dbReference type="ARBA" id="ARBA00004487"/>
    </source>
</evidence>
<evidence type="ECO:0000256" key="10">
    <source>
        <dbReference type="ARBA" id="ARBA00022902"/>
    </source>
</evidence>
<dbReference type="CDD" id="cd22425">
    <property type="entry name" value="KH_I_FMR1_FXR_rpt1"/>
    <property type="match status" value="1"/>
</dbReference>
<dbReference type="Pfam" id="PF00013">
    <property type="entry name" value="KH_1"/>
    <property type="match status" value="2"/>
</dbReference>
<dbReference type="GO" id="GO:0051028">
    <property type="term" value="P:mRNA transport"/>
    <property type="evidence" value="ECO:0007669"/>
    <property type="project" value="TreeGrafter"/>
</dbReference>
<evidence type="ECO:0000313" key="16">
    <source>
        <dbReference type="EMBL" id="JAN76758.1"/>
    </source>
</evidence>